<gene>
    <name evidence="3" type="ORF">DWW24_05975</name>
    <name evidence="2" type="ORF">L0P03_08405</name>
</gene>
<dbReference type="EMBL" id="JAKNDN010000014">
    <property type="protein sequence ID" value="MCG4959868.1"/>
    <property type="molecule type" value="Genomic_DNA"/>
</dbReference>
<feature type="transmembrane region" description="Helical" evidence="1">
    <location>
        <begin position="127"/>
        <end position="146"/>
    </location>
</feature>
<dbReference type="Proteomes" id="UP000283426">
    <property type="component" value="Unassembled WGS sequence"/>
</dbReference>
<evidence type="ECO:0000313" key="2">
    <source>
        <dbReference type="EMBL" id="MCG4959868.1"/>
    </source>
</evidence>
<evidence type="ECO:0000256" key="1">
    <source>
        <dbReference type="SAM" id="Phobius"/>
    </source>
</evidence>
<dbReference type="RefSeq" id="WP_013611765.1">
    <property type="nucleotide sequence ID" value="NZ_JADNHN010000038.1"/>
</dbReference>
<reference evidence="3 4" key="1">
    <citation type="submission" date="2018-08" db="EMBL/GenBank/DDBJ databases">
        <title>A genome reference for cultivated species of the human gut microbiota.</title>
        <authorList>
            <person name="Zou Y."/>
            <person name="Xue W."/>
            <person name="Luo G."/>
        </authorList>
    </citation>
    <scope>NUCLEOTIDE SEQUENCE [LARGE SCALE GENOMIC DNA]</scope>
    <source>
        <strain evidence="3 4">AF14-6AC</strain>
    </source>
</reference>
<organism evidence="3 4">
    <name type="scientific">Odoribacter splanchnicus</name>
    <dbReference type="NCBI Taxonomy" id="28118"/>
    <lineage>
        <taxon>Bacteria</taxon>
        <taxon>Pseudomonadati</taxon>
        <taxon>Bacteroidota</taxon>
        <taxon>Bacteroidia</taxon>
        <taxon>Bacteroidales</taxon>
        <taxon>Odoribacteraceae</taxon>
        <taxon>Odoribacter</taxon>
    </lineage>
</organism>
<reference evidence="2" key="2">
    <citation type="submission" date="2022-01" db="EMBL/GenBank/DDBJ databases">
        <title>Collection of gut derived symbiotic bacterial strains cultured from healthy donors.</title>
        <authorList>
            <person name="Lin H."/>
            <person name="Kohout C."/>
            <person name="Waligurski E."/>
            <person name="Pamer E.G."/>
        </authorList>
    </citation>
    <scope>NUCLEOTIDE SEQUENCE</scope>
    <source>
        <strain evidence="2">DFI.1.149</strain>
    </source>
</reference>
<name>A0A412WLM8_9BACT</name>
<evidence type="ECO:0008006" key="5">
    <source>
        <dbReference type="Google" id="ProtNLM"/>
    </source>
</evidence>
<sequence>MEVLLLWPLLVLIRSDFRERQVGVPALLAFGGIQWGICIAESGTAVFAERVLENFLLLAVWGVGTGIWFRWLRPGRKGVRTGWIGKGDVAFLVCFLPVFALRLFLVFLLVSFGISLIYWLISGKNHSATIPLVSMIGICYLPVLFFRMYGY</sequence>
<feature type="transmembrane region" description="Helical" evidence="1">
    <location>
        <begin position="89"/>
        <end position="121"/>
    </location>
</feature>
<dbReference type="EMBL" id="QRYW01000010">
    <property type="protein sequence ID" value="RGV28070.1"/>
    <property type="molecule type" value="Genomic_DNA"/>
</dbReference>
<accession>A0A412WLM8</accession>
<keyword evidence="1" id="KW-1133">Transmembrane helix</keyword>
<protein>
    <recommendedName>
        <fullName evidence="5">Prepilin type IV endopeptidase peptidase domain-containing protein</fullName>
    </recommendedName>
</protein>
<dbReference type="Proteomes" id="UP001199750">
    <property type="component" value="Unassembled WGS sequence"/>
</dbReference>
<evidence type="ECO:0000313" key="3">
    <source>
        <dbReference type="EMBL" id="RGV28070.1"/>
    </source>
</evidence>
<evidence type="ECO:0000313" key="4">
    <source>
        <dbReference type="Proteomes" id="UP000283426"/>
    </source>
</evidence>
<feature type="transmembrane region" description="Helical" evidence="1">
    <location>
        <begin position="51"/>
        <end position="69"/>
    </location>
</feature>
<proteinExistence type="predicted"/>
<comment type="caution">
    <text evidence="3">The sequence shown here is derived from an EMBL/GenBank/DDBJ whole genome shotgun (WGS) entry which is preliminary data.</text>
</comment>
<keyword evidence="1" id="KW-0812">Transmembrane</keyword>
<dbReference type="AlphaFoldDB" id="A0A412WLM8"/>
<dbReference type="GeneID" id="61274756"/>
<keyword evidence="1" id="KW-0472">Membrane</keyword>